<evidence type="ECO:0000259" key="2">
    <source>
        <dbReference type="Pfam" id="PF13581"/>
    </source>
</evidence>
<keyword evidence="1" id="KW-0418">Kinase</keyword>
<accession>A0ABU6C8R5</accession>
<dbReference type="PANTHER" id="PTHR35526:SF3">
    <property type="entry name" value="ANTI-SIGMA-F FACTOR RSBW"/>
    <property type="match status" value="1"/>
</dbReference>
<dbReference type="Pfam" id="PF13581">
    <property type="entry name" value="HATPase_c_2"/>
    <property type="match status" value="1"/>
</dbReference>
<reference evidence="3 4" key="1">
    <citation type="submission" date="2022-10" db="EMBL/GenBank/DDBJ databases">
        <authorList>
            <person name="Xie J."/>
            <person name="Shen N."/>
        </authorList>
    </citation>
    <scope>NUCLEOTIDE SEQUENCE [LARGE SCALE GENOMIC DNA]</scope>
    <source>
        <strain evidence="3 4">DSM 41681</strain>
    </source>
</reference>
<proteinExistence type="predicted"/>
<keyword evidence="3" id="KW-0547">Nucleotide-binding</keyword>
<sequence length="136" mass="14505">MSAPTMPLTERMTCSQARAETSTAVLPLCEGLPRHQARRLHEDALLIASELAANALRHGGGITRFSACVHGRDLVVQVSDRSSRPPRLVPHDPAMPGGFGWLMVRNLAGSVTVEQHGDGKTITAVLARPRPEPASG</sequence>
<dbReference type="InterPro" id="IPR036890">
    <property type="entry name" value="HATPase_C_sf"/>
</dbReference>
<dbReference type="EMBL" id="JAOZYB010000075">
    <property type="protein sequence ID" value="MEB3961033.1"/>
    <property type="molecule type" value="Genomic_DNA"/>
</dbReference>
<evidence type="ECO:0000313" key="3">
    <source>
        <dbReference type="EMBL" id="MEB3961033.1"/>
    </source>
</evidence>
<dbReference type="PANTHER" id="PTHR35526">
    <property type="entry name" value="ANTI-SIGMA-F FACTOR RSBW-RELATED"/>
    <property type="match status" value="1"/>
</dbReference>
<feature type="domain" description="Histidine kinase/HSP90-like ATPase" evidence="2">
    <location>
        <begin position="38"/>
        <end position="125"/>
    </location>
</feature>
<dbReference type="Proteomes" id="UP001352223">
    <property type="component" value="Unassembled WGS sequence"/>
</dbReference>
<comment type="caution">
    <text evidence="3">The sequence shown here is derived from an EMBL/GenBank/DDBJ whole genome shotgun (WGS) entry which is preliminary data.</text>
</comment>
<keyword evidence="4" id="KW-1185">Reference proteome</keyword>
<organism evidence="3 4">
    <name type="scientific">Streptomyces kunmingensis</name>
    <dbReference type="NCBI Taxonomy" id="68225"/>
    <lineage>
        <taxon>Bacteria</taxon>
        <taxon>Bacillati</taxon>
        <taxon>Actinomycetota</taxon>
        <taxon>Actinomycetes</taxon>
        <taxon>Kitasatosporales</taxon>
        <taxon>Streptomycetaceae</taxon>
        <taxon>Streptomyces</taxon>
    </lineage>
</organism>
<name>A0ABU6C8R5_9ACTN</name>
<keyword evidence="1" id="KW-0808">Transferase</keyword>
<protein>
    <submittedName>
        <fullName evidence="3">ATP-binding protein</fullName>
    </submittedName>
</protein>
<dbReference type="GO" id="GO:0005524">
    <property type="term" value="F:ATP binding"/>
    <property type="evidence" value="ECO:0007669"/>
    <property type="project" value="UniProtKB-KW"/>
</dbReference>
<gene>
    <name evidence="3" type="ORF">OKJ48_12370</name>
</gene>
<dbReference type="CDD" id="cd16936">
    <property type="entry name" value="HATPase_RsbW-like"/>
    <property type="match status" value="1"/>
</dbReference>
<evidence type="ECO:0000313" key="4">
    <source>
        <dbReference type="Proteomes" id="UP001352223"/>
    </source>
</evidence>
<dbReference type="RefSeq" id="WP_324768235.1">
    <property type="nucleotide sequence ID" value="NZ_BAAATS010000045.1"/>
</dbReference>
<dbReference type="InterPro" id="IPR003594">
    <property type="entry name" value="HATPase_dom"/>
</dbReference>
<dbReference type="SUPFAM" id="SSF55874">
    <property type="entry name" value="ATPase domain of HSP90 chaperone/DNA topoisomerase II/histidine kinase"/>
    <property type="match status" value="1"/>
</dbReference>
<dbReference type="InterPro" id="IPR050267">
    <property type="entry name" value="Anti-sigma-factor_SerPK"/>
</dbReference>
<evidence type="ECO:0000256" key="1">
    <source>
        <dbReference type="ARBA" id="ARBA00022527"/>
    </source>
</evidence>
<dbReference type="Gene3D" id="3.30.565.10">
    <property type="entry name" value="Histidine kinase-like ATPase, C-terminal domain"/>
    <property type="match status" value="1"/>
</dbReference>
<keyword evidence="1" id="KW-0723">Serine/threonine-protein kinase</keyword>
<keyword evidence="3" id="KW-0067">ATP-binding</keyword>